<dbReference type="InterPro" id="IPR045524">
    <property type="entry name" value="DUF6473"/>
</dbReference>
<keyword evidence="4" id="KW-1185">Reference proteome</keyword>
<dbReference type="AlphaFoldDB" id="A0A1U7DJP7"/>
<dbReference type="EMBL" id="CP019124">
    <property type="protein sequence ID" value="APX90109.1"/>
    <property type="molecule type" value="Genomic_DNA"/>
</dbReference>
<feature type="region of interest" description="Disordered" evidence="1">
    <location>
        <begin position="249"/>
        <end position="289"/>
    </location>
</feature>
<protein>
    <recommendedName>
        <fullName evidence="2">DUF6473 domain-containing protein</fullName>
    </recommendedName>
</protein>
<proteinExistence type="predicted"/>
<dbReference type="OrthoDB" id="7838347at2"/>
<evidence type="ECO:0000259" key="2">
    <source>
        <dbReference type="Pfam" id="PF20078"/>
    </source>
</evidence>
<sequence length="289" mass="31412">MRSAGTGQEVAFVGAAMFYGRCVPRPLPDLVAEGLGVPTVNLAIHNAGLDVFLRDGAVIDICRRSRATVIQVLGAANMSNRLYTVHPRRNDRFLEATDALRALYHDVDFTEFNFTQHMLRSLWERCPKRFGAIEHELQAAWTARMRLLLDRIGGRITLLWMSEAPCAAQIAPADRWRSPLFVTAGMVAALRKEVSDLRICRISATARATQAQGMMVGPDDARMAARLVGPSAHREAAAHIIDSLADLGAGTQAGPPRGADPQIRSSLIRPDQSFSTSSGTAVKRSATSP</sequence>
<dbReference type="Pfam" id="PF20078">
    <property type="entry name" value="DUF6473"/>
    <property type="match status" value="1"/>
</dbReference>
<accession>A0A1U7DJP7</accession>
<reference evidence="3 4" key="1">
    <citation type="submission" date="2017-01" db="EMBL/GenBank/DDBJ databases">
        <title>Genomic analysis of Xuhuaishuia manganoxidans DY6-4.</title>
        <authorList>
            <person name="Wang X."/>
        </authorList>
    </citation>
    <scope>NUCLEOTIDE SEQUENCE [LARGE SCALE GENOMIC DNA]</scope>
    <source>
        <strain evidence="3 4">DY6-4</strain>
    </source>
</reference>
<evidence type="ECO:0000313" key="4">
    <source>
        <dbReference type="Proteomes" id="UP000187266"/>
    </source>
</evidence>
<evidence type="ECO:0000313" key="3">
    <source>
        <dbReference type="EMBL" id="APX90109.1"/>
    </source>
</evidence>
<gene>
    <name evidence="3" type="ORF">BV394_10565</name>
</gene>
<organism evidence="3 4">
    <name type="scientific">Brevirhabdus pacifica</name>
    <dbReference type="NCBI Taxonomy" id="1267768"/>
    <lineage>
        <taxon>Bacteria</taxon>
        <taxon>Pseudomonadati</taxon>
        <taxon>Pseudomonadota</taxon>
        <taxon>Alphaproteobacteria</taxon>
        <taxon>Rhodobacterales</taxon>
        <taxon>Paracoccaceae</taxon>
        <taxon>Brevirhabdus</taxon>
    </lineage>
</organism>
<name>A0A1U7DJP7_9RHOB</name>
<dbReference type="Proteomes" id="UP000187266">
    <property type="component" value="Chromosome"/>
</dbReference>
<feature type="domain" description="DUF6473" evidence="2">
    <location>
        <begin position="7"/>
        <end position="246"/>
    </location>
</feature>
<dbReference type="STRING" id="1267768.BV394_10565"/>
<evidence type="ECO:0000256" key="1">
    <source>
        <dbReference type="SAM" id="MobiDB-lite"/>
    </source>
</evidence>
<feature type="compositionally biased region" description="Polar residues" evidence="1">
    <location>
        <begin position="272"/>
        <end position="289"/>
    </location>
</feature>